<organism evidence="2 3">
    <name type="scientific">Rubroshorea leprosula</name>
    <dbReference type="NCBI Taxonomy" id="152421"/>
    <lineage>
        <taxon>Eukaryota</taxon>
        <taxon>Viridiplantae</taxon>
        <taxon>Streptophyta</taxon>
        <taxon>Embryophyta</taxon>
        <taxon>Tracheophyta</taxon>
        <taxon>Spermatophyta</taxon>
        <taxon>Magnoliopsida</taxon>
        <taxon>eudicotyledons</taxon>
        <taxon>Gunneridae</taxon>
        <taxon>Pentapetalae</taxon>
        <taxon>rosids</taxon>
        <taxon>malvids</taxon>
        <taxon>Malvales</taxon>
        <taxon>Dipterocarpaceae</taxon>
        <taxon>Rubroshorea</taxon>
    </lineage>
</organism>
<dbReference type="EMBL" id="BPVZ01000048">
    <property type="protein sequence ID" value="GKV17497.1"/>
    <property type="molecule type" value="Genomic_DNA"/>
</dbReference>
<protein>
    <submittedName>
        <fullName evidence="2">Uncharacterized protein</fullName>
    </submittedName>
</protein>
<accession>A0AAV5K1J6</accession>
<comment type="caution">
    <text evidence="2">The sequence shown here is derived from an EMBL/GenBank/DDBJ whole genome shotgun (WGS) entry which is preliminary data.</text>
</comment>
<evidence type="ECO:0000313" key="2">
    <source>
        <dbReference type="EMBL" id="GKV17497.1"/>
    </source>
</evidence>
<dbReference type="Proteomes" id="UP001054252">
    <property type="component" value="Unassembled WGS sequence"/>
</dbReference>
<dbReference type="AlphaFoldDB" id="A0AAV5K1J6"/>
<gene>
    <name evidence="2" type="ORF">SLEP1_g27997</name>
</gene>
<name>A0AAV5K1J6_9ROSI</name>
<keyword evidence="3" id="KW-1185">Reference proteome</keyword>
<evidence type="ECO:0000256" key="1">
    <source>
        <dbReference type="SAM" id="MobiDB-lite"/>
    </source>
</evidence>
<feature type="region of interest" description="Disordered" evidence="1">
    <location>
        <begin position="54"/>
        <end position="78"/>
    </location>
</feature>
<proteinExistence type="predicted"/>
<evidence type="ECO:0000313" key="3">
    <source>
        <dbReference type="Proteomes" id="UP001054252"/>
    </source>
</evidence>
<sequence length="78" mass="8621">MLKQQVAVDGWTHLHQNSNGHLEICPDAREVLLNAKETESTSLFGEKSSRCGKWRESRSIGSPVQIRSPAQEGSSLLC</sequence>
<reference evidence="2 3" key="1">
    <citation type="journal article" date="2021" name="Commun. Biol.">
        <title>The genome of Shorea leprosula (Dipterocarpaceae) highlights the ecological relevance of drought in aseasonal tropical rainforests.</title>
        <authorList>
            <person name="Ng K.K.S."/>
            <person name="Kobayashi M.J."/>
            <person name="Fawcett J.A."/>
            <person name="Hatakeyama M."/>
            <person name="Paape T."/>
            <person name="Ng C.H."/>
            <person name="Ang C.C."/>
            <person name="Tnah L.H."/>
            <person name="Lee C.T."/>
            <person name="Nishiyama T."/>
            <person name="Sese J."/>
            <person name="O'Brien M.J."/>
            <person name="Copetti D."/>
            <person name="Mohd Noor M.I."/>
            <person name="Ong R.C."/>
            <person name="Putra M."/>
            <person name="Sireger I.Z."/>
            <person name="Indrioko S."/>
            <person name="Kosugi Y."/>
            <person name="Izuno A."/>
            <person name="Isagi Y."/>
            <person name="Lee S.L."/>
            <person name="Shimizu K.K."/>
        </authorList>
    </citation>
    <scope>NUCLEOTIDE SEQUENCE [LARGE SCALE GENOMIC DNA]</scope>
    <source>
        <strain evidence="2">214</strain>
    </source>
</reference>